<dbReference type="EMBL" id="JAINUG010000177">
    <property type="protein sequence ID" value="KAJ8389828.1"/>
    <property type="molecule type" value="Genomic_DNA"/>
</dbReference>
<comment type="caution">
    <text evidence="1">The sequence shown here is derived from an EMBL/GenBank/DDBJ whole genome shotgun (WGS) entry which is preliminary data.</text>
</comment>
<name>A0AAD7RT10_9TELE</name>
<organism evidence="1 2">
    <name type="scientific">Aldrovandia affinis</name>
    <dbReference type="NCBI Taxonomy" id="143900"/>
    <lineage>
        <taxon>Eukaryota</taxon>
        <taxon>Metazoa</taxon>
        <taxon>Chordata</taxon>
        <taxon>Craniata</taxon>
        <taxon>Vertebrata</taxon>
        <taxon>Euteleostomi</taxon>
        <taxon>Actinopterygii</taxon>
        <taxon>Neopterygii</taxon>
        <taxon>Teleostei</taxon>
        <taxon>Notacanthiformes</taxon>
        <taxon>Halosauridae</taxon>
        <taxon>Aldrovandia</taxon>
    </lineage>
</organism>
<evidence type="ECO:0000313" key="1">
    <source>
        <dbReference type="EMBL" id="KAJ8389828.1"/>
    </source>
</evidence>
<protein>
    <submittedName>
        <fullName evidence="1">Uncharacterized protein</fullName>
    </submittedName>
</protein>
<gene>
    <name evidence="1" type="ORF">AAFF_G00112970</name>
</gene>
<sequence length="111" mass="11879">MAHYVYNEAGNACLTISPSFCFGDVSSITHVTSTGCKSRLAVFAGMQPTWSEQRLTRQILCPHGEASSKQCGELAVLKTQIPGVYLGGYNHTPALAQSCDINDRGIPVLSC</sequence>
<keyword evidence="2" id="KW-1185">Reference proteome</keyword>
<dbReference type="Proteomes" id="UP001221898">
    <property type="component" value="Unassembled WGS sequence"/>
</dbReference>
<dbReference type="AlphaFoldDB" id="A0AAD7RT10"/>
<accession>A0AAD7RT10</accession>
<proteinExistence type="predicted"/>
<reference evidence="1" key="1">
    <citation type="journal article" date="2023" name="Science">
        <title>Genome structures resolve the early diversification of teleost fishes.</title>
        <authorList>
            <person name="Parey E."/>
            <person name="Louis A."/>
            <person name="Montfort J."/>
            <person name="Bouchez O."/>
            <person name="Roques C."/>
            <person name="Iampietro C."/>
            <person name="Lluch J."/>
            <person name="Castinel A."/>
            <person name="Donnadieu C."/>
            <person name="Desvignes T."/>
            <person name="Floi Bucao C."/>
            <person name="Jouanno E."/>
            <person name="Wen M."/>
            <person name="Mejri S."/>
            <person name="Dirks R."/>
            <person name="Jansen H."/>
            <person name="Henkel C."/>
            <person name="Chen W.J."/>
            <person name="Zahm M."/>
            <person name="Cabau C."/>
            <person name="Klopp C."/>
            <person name="Thompson A.W."/>
            <person name="Robinson-Rechavi M."/>
            <person name="Braasch I."/>
            <person name="Lecointre G."/>
            <person name="Bobe J."/>
            <person name="Postlethwait J.H."/>
            <person name="Berthelot C."/>
            <person name="Roest Crollius H."/>
            <person name="Guiguen Y."/>
        </authorList>
    </citation>
    <scope>NUCLEOTIDE SEQUENCE</scope>
    <source>
        <strain evidence="1">NC1722</strain>
    </source>
</reference>
<evidence type="ECO:0000313" key="2">
    <source>
        <dbReference type="Proteomes" id="UP001221898"/>
    </source>
</evidence>